<proteinExistence type="predicted"/>
<gene>
    <name evidence="3" type="ORF">Y10_01320</name>
</gene>
<keyword evidence="4" id="KW-1185">Reference proteome</keyword>
<organism evidence="3 4">
    <name type="scientific">Neptunitalea lumnitzerae</name>
    <dbReference type="NCBI Taxonomy" id="2965509"/>
    <lineage>
        <taxon>Bacteria</taxon>
        <taxon>Pseudomonadati</taxon>
        <taxon>Bacteroidota</taxon>
        <taxon>Flavobacteriia</taxon>
        <taxon>Flavobacteriales</taxon>
        <taxon>Flavobacteriaceae</taxon>
        <taxon>Neptunitalea</taxon>
    </lineage>
</organism>
<feature type="coiled-coil region" evidence="1">
    <location>
        <begin position="13"/>
        <end position="40"/>
    </location>
</feature>
<protein>
    <submittedName>
        <fullName evidence="3">Uncharacterized protein</fullName>
    </submittedName>
</protein>
<feature type="transmembrane region" description="Helical" evidence="2">
    <location>
        <begin position="228"/>
        <end position="249"/>
    </location>
</feature>
<feature type="coiled-coil region" evidence="1">
    <location>
        <begin position="327"/>
        <end position="389"/>
    </location>
</feature>
<accession>A0ABQ5MEF8</accession>
<sequence length="966" mass="106471">MEQVKLISLDIDIDKLTAKAKTAELQMVSLREEVAALGKELQSSSQYIIAYKNALEELKNRGEANSKQFKKTQSELADLEKLYKKQIATCKELQKALTLEEDRFVALSKQVTVYTNSVKTQGAEVGKTSASFKTQEQAITKVATSYEAMAVKVDKAKKKNKGFLEALKSVISVKSTLQDSFFKDLQIIPGFNTTIKLSTDKLIKYIKKQWEVVSATNGTAKGMKVLRAAFISTGVGALVVALGLLVAALSTSEKFTDALSKVMAPLQGALKGMVLVIQDLASHITDIAQGAFGQFKDHFIILKNTFLNGVDLMRLGWNKLTGDQEEVTKIQAEMKARQEEINDAMKRTVQRNKALVEGLKGYATMIDDASKAQEKILKLSTDIENSENALILKKAQINKKLAEQQRIANDINATEAARKAAAENAYQLSKELVMEEKSLLAVKIEKKELENQLNGDNRTAQGELNQLKAQELVLGDQLLGLEQDRQQVLAEIKLDKEEQLSKQLDAEIKANEDALQLFIAKEGAKRKTVDETIDYEKQVLEKRLELIQQMGQKENWSVDRLEAEKLELKNAYNQKHADLTIERAEAELEKFKETHQSKLTSNKIYSDELLAQEQQRFDDLAQKERDFQALRLKEGELTQQEYNAAIDAIDEENRLNKEAAEQQREEGRKEKEAIDLENERVLQGEMYNLNLQARLDDLEQQRLVEVAAAEKVGADVTLINDKYAKQRKDIEAEVRKAKLEMATSVFGQISDLLGKESKVGKAAAIAGVVAEKASSIASIVSNTMEANAKAASMFPLTAGQPWVTINTVKAGIGVAKTIASGKQAINEITKAEHGAVFDIGGKRHSSGGTKFYGEDGTTFEAEQGEKMFVLNRRASAAVGPLLSSINQRHGGVSLASGSNYLAAGGQILRENNAVSRGTSIDYETLASKIGDQVAMANQSLPSPVVTVEDINTSQNRYASVVNGANI</sequence>
<evidence type="ECO:0000313" key="3">
    <source>
        <dbReference type="EMBL" id="GLB47764.1"/>
    </source>
</evidence>
<dbReference type="RefSeq" id="WP_281763430.1">
    <property type="nucleotide sequence ID" value="NZ_BRVO01000001.1"/>
</dbReference>
<keyword evidence="2" id="KW-1133">Transmembrane helix</keyword>
<evidence type="ECO:0000256" key="1">
    <source>
        <dbReference type="SAM" id="Coils"/>
    </source>
</evidence>
<feature type="coiled-coil region" evidence="1">
    <location>
        <begin position="432"/>
        <end position="470"/>
    </location>
</feature>
<evidence type="ECO:0000256" key="2">
    <source>
        <dbReference type="SAM" id="Phobius"/>
    </source>
</evidence>
<feature type="coiled-coil region" evidence="1">
    <location>
        <begin position="642"/>
        <end position="679"/>
    </location>
</feature>
<dbReference type="EMBL" id="BRVO01000001">
    <property type="protein sequence ID" value="GLB47764.1"/>
    <property type="molecule type" value="Genomic_DNA"/>
</dbReference>
<name>A0ABQ5MEF8_9FLAO</name>
<reference evidence="3" key="1">
    <citation type="submission" date="2022-07" db="EMBL/GenBank/DDBJ databases">
        <title>Taxonomy of Novel Oxalotrophic and Methylotrophic Bacteria.</title>
        <authorList>
            <person name="Sahin N."/>
            <person name="Tani A."/>
        </authorList>
    </citation>
    <scope>NUCLEOTIDE SEQUENCE</scope>
    <source>
        <strain evidence="3">Y10</strain>
    </source>
</reference>
<dbReference type="Proteomes" id="UP001143543">
    <property type="component" value="Unassembled WGS sequence"/>
</dbReference>
<evidence type="ECO:0000313" key="4">
    <source>
        <dbReference type="Proteomes" id="UP001143543"/>
    </source>
</evidence>
<keyword evidence="1" id="KW-0175">Coiled coil</keyword>
<feature type="coiled-coil region" evidence="1">
    <location>
        <begin position="558"/>
        <end position="601"/>
    </location>
</feature>
<comment type="caution">
    <text evidence="3">The sequence shown here is derived from an EMBL/GenBank/DDBJ whole genome shotgun (WGS) entry which is preliminary data.</text>
</comment>
<keyword evidence="2" id="KW-0472">Membrane</keyword>
<keyword evidence="2" id="KW-0812">Transmembrane</keyword>